<reference evidence="7 8" key="1">
    <citation type="submission" date="2022-04" db="EMBL/GenBank/DDBJ databases">
        <title>Positive selection, recombination, and allopatry shape intraspecific diversity of widespread and dominant cyanobacteria.</title>
        <authorList>
            <person name="Wei J."/>
            <person name="Shu W."/>
            <person name="Hu C."/>
        </authorList>
    </citation>
    <scope>NUCLEOTIDE SEQUENCE [LARGE SCALE GENOMIC DNA]</scope>
    <source>
        <strain evidence="7 8">GB2-A5</strain>
    </source>
</reference>
<keyword evidence="8" id="KW-1185">Reference proteome</keyword>
<evidence type="ECO:0000256" key="2">
    <source>
        <dbReference type="ARBA" id="ARBA00022963"/>
    </source>
</evidence>
<comment type="caution">
    <text evidence="7">The sequence shown here is derived from an EMBL/GenBank/DDBJ whole genome shotgun (WGS) entry which is preliminary data.</text>
</comment>
<evidence type="ECO:0000256" key="3">
    <source>
        <dbReference type="ARBA" id="ARBA00023098"/>
    </source>
</evidence>
<keyword evidence="1 7" id="KW-0378">Hydrolase</keyword>
<keyword evidence="3" id="KW-0443">Lipid metabolism</keyword>
<evidence type="ECO:0000256" key="4">
    <source>
        <dbReference type="SAM" id="MobiDB-lite"/>
    </source>
</evidence>
<dbReference type="Gene3D" id="3.40.50.1820">
    <property type="entry name" value="alpha/beta hydrolase"/>
    <property type="match status" value="1"/>
</dbReference>
<dbReference type="RefSeq" id="WP_242019271.1">
    <property type="nucleotide sequence ID" value="NZ_JAMPKK010000023.1"/>
</dbReference>
<feature type="compositionally biased region" description="Polar residues" evidence="4">
    <location>
        <begin position="625"/>
        <end position="634"/>
    </location>
</feature>
<dbReference type="PANTHER" id="PTHR10272">
    <property type="entry name" value="PLATELET-ACTIVATING FACTOR ACETYLHYDROLASE"/>
    <property type="match status" value="1"/>
</dbReference>
<name>A0ABV0JP88_9CYAN</name>
<evidence type="ECO:0000256" key="5">
    <source>
        <dbReference type="SAM" id="Phobius"/>
    </source>
</evidence>
<keyword evidence="2" id="KW-0442">Lipid degradation</keyword>
<dbReference type="SUPFAM" id="SSF53474">
    <property type="entry name" value="alpha/beta-Hydrolases"/>
    <property type="match status" value="1"/>
</dbReference>
<dbReference type="InterPro" id="IPR010802">
    <property type="entry name" value="DUF1400"/>
</dbReference>
<keyword evidence="5" id="KW-0472">Membrane</keyword>
<evidence type="ECO:0000256" key="1">
    <source>
        <dbReference type="ARBA" id="ARBA00022801"/>
    </source>
</evidence>
<keyword evidence="5" id="KW-0812">Transmembrane</keyword>
<feature type="transmembrane region" description="Helical" evidence="5">
    <location>
        <begin position="74"/>
        <end position="94"/>
    </location>
</feature>
<dbReference type="InterPro" id="IPR029058">
    <property type="entry name" value="AB_hydrolase_fold"/>
</dbReference>
<keyword evidence="5" id="KW-1133">Transmembrane helix</keyword>
<dbReference type="GO" id="GO:0016787">
    <property type="term" value="F:hydrolase activity"/>
    <property type="evidence" value="ECO:0007669"/>
    <property type="project" value="UniProtKB-KW"/>
</dbReference>
<protein>
    <submittedName>
        <fullName evidence="7">Alpha/beta hydrolase</fullName>
    </submittedName>
</protein>
<proteinExistence type="predicted"/>
<dbReference type="Proteomes" id="UP001442494">
    <property type="component" value="Unassembled WGS sequence"/>
</dbReference>
<organism evidence="7 8">
    <name type="scientific">Funiculus sociatus GB2-A5</name>
    <dbReference type="NCBI Taxonomy" id="2933946"/>
    <lineage>
        <taxon>Bacteria</taxon>
        <taxon>Bacillati</taxon>
        <taxon>Cyanobacteriota</taxon>
        <taxon>Cyanophyceae</taxon>
        <taxon>Coleofasciculales</taxon>
        <taxon>Coleofasciculaceae</taxon>
        <taxon>Funiculus</taxon>
    </lineage>
</organism>
<dbReference type="PANTHER" id="PTHR10272:SF13">
    <property type="entry name" value="POLY(ETHYLENE TEREPHTHALATE) HYDROLASE"/>
    <property type="match status" value="1"/>
</dbReference>
<gene>
    <name evidence="7" type="ORF">NDI37_12305</name>
</gene>
<feature type="domain" description="DUF1400" evidence="6">
    <location>
        <begin position="96"/>
        <end position="221"/>
    </location>
</feature>
<accession>A0ABV0JP88</accession>
<dbReference type="EMBL" id="JAMPKK010000023">
    <property type="protein sequence ID" value="MEP0865249.1"/>
    <property type="molecule type" value="Genomic_DNA"/>
</dbReference>
<evidence type="ECO:0000313" key="8">
    <source>
        <dbReference type="Proteomes" id="UP001442494"/>
    </source>
</evidence>
<evidence type="ECO:0000259" key="6">
    <source>
        <dbReference type="Pfam" id="PF07176"/>
    </source>
</evidence>
<sequence length="634" mass="69079">MLNVVKDCKSGGQMKDGTGLSLLMRNFRDGYPLKPGQSLVGLSPCRGGQFQPRFEARRSLPVGIPKQSLGTRKFILSLALAIPAIIAAMPSRVLGAEQIFISLGPLQLTLPVSALEVYAREGKINDDLAFYARYIKPEQLEQLRNILLTRADVSPVAVAQFLYTPQGEVILRRVGEVIQTKAFQPGFYAIRAALIQAAADPEGLTLLNVLRNFPTYGVRINSERGFEILGDLTNAIRETQVAIASVEQQAIAEASTTPSDERISAPLPMATSLNSSQGQDLQQQGPLKWEKQTLLLNDFSRSRAYAVDVYLPQLSGRSAPVIVISHGLGNDRASFAYLAEHLASYGFAVAVPEHPGSNAERVRELFSGLANEAGPPSEAVDRPLDVKYLLDQLGATYQGRINLQQVGVIGQSFGGYTALALAGAEINFEQLQKDCPVLNETLNLSLLLQCRAIKLPPVDYNLQDGRVKAAIAINPVTSTIFGKSELADIKVPVMFVASSNDTVTPPLAEQILPFTWLTTPDKYLVLLKEGTHFSTMAESVASGGVIPIPVSVIGPDPKIAFDYMKLLSLAFFKTYVAGEPDYQRYLNAQYAQSISQEVLPLSLLQSLTAEQLNMRTNRRQRTENRVSPTPQATP</sequence>
<evidence type="ECO:0000313" key="7">
    <source>
        <dbReference type="EMBL" id="MEP0865249.1"/>
    </source>
</evidence>
<feature type="region of interest" description="Disordered" evidence="4">
    <location>
        <begin position="613"/>
        <end position="634"/>
    </location>
</feature>
<dbReference type="Pfam" id="PF07176">
    <property type="entry name" value="DUF1400"/>
    <property type="match status" value="1"/>
</dbReference>
<dbReference type="Pfam" id="PF03403">
    <property type="entry name" value="PAF-AH_p_II"/>
    <property type="match status" value="1"/>
</dbReference>